<dbReference type="Pfam" id="PF20330">
    <property type="entry name" value="DUF6625"/>
    <property type="match status" value="1"/>
</dbReference>
<organism evidence="1 2">
    <name type="scientific">Leuconostoc lactis</name>
    <dbReference type="NCBI Taxonomy" id="1246"/>
    <lineage>
        <taxon>Bacteria</taxon>
        <taxon>Bacillati</taxon>
        <taxon>Bacillota</taxon>
        <taxon>Bacilli</taxon>
        <taxon>Lactobacillales</taxon>
        <taxon>Lactobacillaceae</taxon>
        <taxon>Leuconostoc</taxon>
    </lineage>
</organism>
<dbReference type="Proteomes" id="UP000321298">
    <property type="component" value="Chromosome"/>
</dbReference>
<evidence type="ECO:0000313" key="2">
    <source>
        <dbReference type="Proteomes" id="UP000321298"/>
    </source>
</evidence>
<dbReference type="AlphaFoldDB" id="A0AAP9ECD2"/>
<dbReference type="RefSeq" id="WP_147001157.1">
    <property type="nucleotide sequence ID" value="NZ_CP042387.1"/>
</dbReference>
<protein>
    <submittedName>
        <fullName evidence="1">Uncharacterized protein</fullName>
    </submittedName>
</protein>
<dbReference type="GeneID" id="66531797"/>
<evidence type="ECO:0000313" key="1">
    <source>
        <dbReference type="EMBL" id="QEA44295.1"/>
    </source>
</evidence>
<dbReference type="InterPro" id="IPR046733">
    <property type="entry name" value="DUF6625"/>
</dbReference>
<gene>
    <name evidence="1" type="ORF">FGL83_06270</name>
</gene>
<name>A0AAP9ECD2_LEULA</name>
<sequence>MKKIALVAPYFGTLPKEWFQIILESCRNNSSIDWILFTDDLTEYDYPKNVKVFYQSWEEFSGNLKLKTSKKLDIRPVLDIPYKLTDYKPLYGDLLQEYLSDYDFWGYTDIGDVIYGDIRNFISEDDLEVYDKLNFLGHFTLFKNTDEVNERYKLRLENRPNIHEVLTSPLNFAFDEAPNGIHQIYIDYGFPFKRGDDLVADISPLRFSFQLSMFDENYHQYYEKFTRKIFSYENGKVKEWQVSGQNEVTSRDIGYIHFQKRKIESFIKPGQHSFLITPQGFKKYQSIDSDLIKKYTPRKIYLPFYKLKWKALMTRIKSYKRTK</sequence>
<keyword evidence="2" id="KW-1185">Reference proteome</keyword>
<reference evidence="1 2" key="1">
    <citation type="submission" date="2019-06" db="EMBL/GenBank/DDBJ databases">
        <title>Genome analyses of bacteria isolated from kimchi.</title>
        <authorList>
            <person name="Lee S."/>
            <person name="Ahn S."/>
            <person name="Roh S."/>
        </authorList>
    </citation>
    <scope>NUCLEOTIDE SEQUENCE [LARGE SCALE GENOMIC DNA]</scope>
    <source>
        <strain evidence="1 2">CBA3625</strain>
    </source>
</reference>
<accession>A0AAP9ECD2</accession>
<dbReference type="EMBL" id="CP042387">
    <property type="protein sequence ID" value="QEA44295.1"/>
    <property type="molecule type" value="Genomic_DNA"/>
</dbReference>
<proteinExistence type="predicted"/>